<protein>
    <submittedName>
        <fullName evidence="1">Type I-E CRISPR-associated protein Cse1/CasA</fullName>
    </submittedName>
</protein>
<accession>A0ABP7G692</accession>
<dbReference type="Proteomes" id="UP001500908">
    <property type="component" value="Unassembled WGS sequence"/>
</dbReference>
<dbReference type="EMBL" id="BAABDD010000024">
    <property type="protein sequence ID" value="GAA3757345.1"/>
    <property type="molecule type" value="Genomic_DNA"/>
</dbReference>
<dbReference type="InterPro" id="IPR013381">
    <property type="entry name" value="CRISPR-assoc_prot_Cse1"/>
</dbReference>
<evidence type="ECO:0000313" key="2">
    <source>
        <dbReference type="Proteomes" id="UP001500908"/>
    </source>
</evidence>
<keyword evidence="2" id="KW-1185">Reference proteome</keyword>
<sequence>MSGASFDLRRQGFCPVGWLPGQDLPQGKKPDDLLSLEELLVHAHAIAGVRVPLPPAEAGLLRILAVLVARVTGLDRIEDKTVWAEKREEVLRDGCFDPHRVAEYFDGFAQRFELFHTATQRPFLQQPDLVEQCQNSKGELVSSGVNKLVTGRSAGQSFVWQSHTVDSAPVPVGPPEAFFSMLVWLFYGMPGRCTSRKVGQTSAADTKAGPLRGTVSFHPVGASLFETLLLGLPHLPSDADDLAPWEEPQLPDPLGVPPQPRGLARVLTGRFRHAVLLAPAADGSAVEDTYITWAWRREQGPAKDPYLIHFPRPGAENPLSPQAAQADRAIWRDLDTLLRKTLGEERFRPQVFDDLDEFREGDVAIDVDTVGIRAIGFDQDRSQARNRQYYTGTTPPVLGMLETRSGERWYRVRRARQNAERAGENLRTALRGAWRELTRTSGRGRQRDEGVAWLHPGMARYWSVAEWQFWTIVRPEEPPQGGIGNRFIHHALNTYDQVTKDYARSGHDIKILERHRSVILRGWRSS</sequence>
<dbReference type="NCBIfam" id="TIGR02547">
    <property type="entry name" value="casA_cse1"/>
    <property type="match status" value="1"/>
</dbReference>
<gene>
    <name evidence="1" type="primary">casA</name>
    <name evidence="1" type="ORF">GCM10022402_39570</name>
</gene>
<reference evidence="2" key="1">
    <citation type="journal article" date="2019" name="Int. J. Syst. Evol. Microbiol.">
        <title>The Global Catalogue of Microorganisms (GCM) 10K type strain sequencing project: providing services to taxonomists for standard genome sequencing and annotation.</title>
        <authorList>
            <consortium name="The Broad Institute Genomics Platform"/>
            <consortium name="The Broad Institute Genome Sequencing Center for Infectious Disease"/>
            <person name="Wu L."/>
            <person name="Ma J."/>
        </authorList>
    </citation>
    <scope>NUCLEOTIDE SEQUENCE [LARGE SCALE GENOMIC DNA]</scope>
    <source>
        <strain evidence="2">JCM 17137</strain>
    </source>
</reference>
<name>A0ABP7G692_9ACTN</name>
<comment type="caution">
    <text evidence="1">The sequence shown here is derived from an EMBL/GenBank/DDBJ whole genome shotgun (WGS) entry which is preliminary data.</text>
</comment>
<dbReference type="Pfam" id="PF09481">
    <property type="entry name" value="CRISPR_Cse1"/>
    <property type="match status" value="1"/>
</dbReference>
<organism evidence="1 2">
    <name type="scientific">Salinactinospora qingdaonensis</name>
    <dbReference type="NCBI Taxonomy" id="702744"/>
    <lineage>
        <taxon>Bacteria</taxon>
        <taxon>Bacillati</taxon>
        <taxon>Actinomycetota</taxon>
        <taxon>Actinomycetes</taxon>
        <taxon>Streptosporangiales</taxon>
        <taxon>Nocardiopsidaceae</taxon>
        <taxon>Salinactinospora</taxon>
    </lineage>
</organism>
<proteinExistence type="predicted"/>
<evidence type="ECO:0000313" key="1">
    <source>
        <dbReference type="EMBL" id="GAA3757345.1"/>
    </source>
</evidence>